<dbReference type="SUPFAM" id="SSF51011">
    <property type="entry name" value="Glycosyl hydrolase domain"/>
    <property type="match status" value="1"/>
</dbReference>
<dbReference type="GO" id="GO:0009313">
    <property type="term" value="P:oligosaccharide catabolic process"/>
    <property type="evidence" value="ECO:0007669"/>
    <property type="project" value="TreeGrafter"/>
</dbReference>
<evidence type="ECO:0000259" key="1">
    <source>
        <dbReference type="SMART" id="SM00642"/>
    </source>
</evidence>
<accession>A0A0J6CJ51</accession>
<dbReference type="CDD" id="cd11349">
    <property type="entry name" value="AmyAc_3"/>
    <property type="match status" value="1"/>
</dbReference>
<comment type="caution">
    <text evidence="2">The sequence shown here is derived from an EMBL/GenBank/DDBJ whole genome shotgun (WGS) entry which is preliminary data.</text>
</comment>
<dbReference type="InterPro" id="IPR017853">
    <property type="entry name" value="GH"/>
</dbReference>
<dbReference type="SMART" id="SM00642">
    <property type="entry name" value="Aamy"/>
    <property type="match status" value="1"/>
</dbReference>
<dbReference type="Gene3D" id="2.60.40.1180">
    <property type="entry name" value="Golgi alpha-mannosidase II"/>
    <property type="match status" value="1"/>
</dbReference>
<evidence type="ECO:0000313" key="3">
    <source>
        <dbReference type="Proteomes" id="UP000036166"/>
    </source>
</evidence>
<evidence type="ECO:0000313" key="2">
    <source>
        <dbReference type="EMBL" id="KMM32214.1"/>
    </source>
</evidence>
<dbReference type="Pfam" id="PF00128">
    <property type="entry name" value="Alpha-amylase"/>
    <property type="match status" value="1"/>
</dbReference>
<feature type="domain" description="Glycosyl hydrolase family 13 catalytic" evidence="1">
    <location>
        <begin position="11"/>
        <end position="421"/>
    </location>
</feature>
<dbReference type="InterPro" id="IPR006047">
    <property type="entry name" value="GH13_cat_dom"/>
</dbReference>
<sequence>MKQMDKMIIYQVFPRWFGNLKSPLAKNGSVRENGVGKFSAFSPTALAKIKELGTTHIWYTGVIEHATQTDYSAYQIRKDHPDVVKGKAGSPYAIKDYYDIDPDLAEKVPNRMKEFEALVKRTHDAGMKVIIDFVPNHVAREYYSDARMSYVEDLGQHDDTTKGFDRNNNFYYIPGCPLHLSFAEAHGDYDYSEFPAKVTGNDCFSPCPGKNDWYETVKLNYGVDYVNGRIGHFNPVPGTWTKMLDILLYWADKGVDGFRCDMAEMVPVEFWNWVIPKVKEKHAVVFIAEVYNPAEYRNYIFNGHFDYLYDKVGLYDTVRAVMCNQAAANTISYCWQSLEGIQSHMLNFLENHDEQRIASYFFAGDHRPGIPGMIVSAMMNTNPVMIYSGQELGEPGMDEEGFSGRDGRTTIFDYWSVESLRKWINDWKFDGAGLTHEQRELREKYARILNVAKSEQAITQGAFFDLMYANSRNPYFNSNSQYAFMRKYRNEVVLIVVNFDKSEQTVRVKIPSDAFLTLGFDDNKAATLTDLLTGETSISTLTAAWPYQLVLPAYSGKVLKFTYK</sequence>
<dbReference type="GeneID" id="69981887"/>
<dbReference type="SUPFAM" id="SSF51445">
    <property type="entry name" value="(Trans)glycosidases"/>
    <property type="match status" value="1"/>
</dbReference>
<proteinExistence type="predicted"/>
<gene>
    <name evidence="2" type="ORF">ACM15_18565</name>
</gene>
<reference evidence="2 3" key="1">
    <citation type="submission" date="2015-06" db="EMBL/GenBank/DDBJ databases">
        <title>Draft Genome Sequence of Parabacteroides goldsteinii with Putative Novel Metallo-Beta-Lactamases Isolated from a Blood Culture from a Human Patient.</title>
        <authorList>
            <person name="Krogh T.J."/>
            <person name="Agergaard C.N."/>
            <person name="Moller-Jensen J."/>
            <person name="Justesen U.S."/>
        </authorList>
    </citation>
    <scope>NUCLEOTIDE SEQUENCE [LARGE SCALE GENOMIC DNA]</scope>
    <source>
        <strain evidence="2 3">910340</strain>
    </source>
</reference>
<dbReference type="InterPro" id="IPR013780">
    <property type="entry name" value="Glyco_hydro_b"/>
</dbReference>
<dbReference type="Gene3D" id="3.20.20.80">
    <property type="entry name" value="Glycosidases"/>
    <property type="match status" value="2"/>
</dbReference>
<name>A0A0J6CJ51_9BACT</name>
<dbReference type="Pfam" id="PF02806">
    <property type="entry name" value="Alpha-amylase_C"/>
    <property type="match status" value="1"/>
</dbReference>
<dbReference type="PANTHER" id="PTHR10357:SF205">
    <property type="entry name" value="O-GLYCOSYL HYDROLASE FAMILY 13"/>
    <property type="match status" value="1"/>
</dbReference>
<dbReference type="InterPro" id="IPR006048">
    <property type="entry name" value="A-amylase/branching_C"/>
</dbReference>
<dbReference type="PATRIC" id="fig|328812.4.peg.4774"/>
<protein>
    <submittedName>
        <fullName evidence="2">Alpha-amylase</fullName>
    </submittedName>
</protein>
<organism evidence="2 3">
    <name type="scientific">Parabacteroides goldsteinii</name>
    <dbReference type="NCBI Taxonomy" id="328812"/>
    <lineage>
        <taxon>Bacteria</taxon>
        <taxon>Pseudomonadati</taxon>
        <taxon>Bacteroidota</taxon>
        <taxon>Bacteroidia</taxon>
        <taxon>Bacteroidales</taxon>
        <taxon>Tannerellaceae</taxon>
        <taxon>Parabacteroides</taxon>
    </lineage>
</organism>
<dbReference type="GO" id="GO:0043169">
    <property type="term" value="F:cation binding"/>
    <property type="evidence" value="ECO:0007669"/>
    <property type="project" value="InterPro"/>
</dbReference>
<dbReference type="GO" id="GO:0004556">
    <property type="term" value="F:alpha-amylase activity"/>
    <property type="evidence" value="ECO:0007669"/>
    <property type="project" value="TreeGrafter"/>
</dbReference>
<dbReference type="RefSeq" id="WP_048316766.1">
    <property type="nucleotide sequence ID" value="NZ_AP031410.1"/>
</dbReference>
<dbReference type="PANTHER" id="PTHR10357">
    <property type="entry name" value="ALPHA-AMYLASE FAMILY MEMBER"/>
    <property type="match status" value="1"/>
</dbReference>
<dbReference type="AlphaFoldDB" id="A0A0J6CJ51"/>
<dbReference type="Proteomes" id="UP000036166">
    <property type="component" value="Unassembled WGS sequence"/>
</dbReference>
<dbReference type="EMBL" id="LFJV01000068">
    <property type="protein sequence ID" value="KMM32214.1"/>
    <property type="molecule type" value="Genomic_DNA"/>
</dbReference>